<keyword evidence="8" id="KW-0695">RNA-directed DNA polymerase</keyword>
<sequence length="1233" mass="142381">MERNCHLKLHEPKDSSPATSTKAFASSCIKLLINNCIMKAMIDSGSDDSFISPEALAKINPQPTIYPTSKNFQAMNGTKVYVSGYVIITMDFNQYLSKETVYVSPQTNIDLLLGQTWIKKHQAILNCKDQCVTIMTDEGSKSIPYIPTYDDNSSDPHQQYNIRLVHDITIKPRTVQPIDAICPSISNADTVIFRPRQQLQEDLSILIPNSLLNIYHHRTTLYIVNHTNTDCVLPKNSKLGKVRHVPLTNLCCNITESSEQPQQNDVIPDKIVQDINTLIKHLQPEQQQLIRPVLLQEWKVFDTSKPSQAINLKTKHRIITQDHPPIYQNAYRVPESIKQQQKQLTEEMERNGQISKSQSPWASPVLLVKKHDGNPRFVVDYRKLNAITIRDSYPLPRIDDTINQLAGARYYSKFDLKSGYHQVPIDPRDKHKTAFITSYGLFEFNVLPQGLINGPPVFQRIMSEVLGDLLGHHCLVYLDDIITFSKTIHDHAKAIHTILNALNNHNFKLNLSKCALVHEQIEYLGHEINHKGYRPLKNNIKAVIDIPPPKTYDEAHRFYGMANYYRSFVKNFAQVAYPLQRFQAKKGEFIWKDEQQLAFDILKNQLVSEPCMLTFPIPDVPFILATDASKHGIGATLKQKVGKNEHVIVYLSQNLNKVERKWCVTEQECWAIVWAIKKLRIYLYGTKFTIITDHHPLCWLNKHKSENEKLYRWSLVLQEYDFDIKHKSGSCHLDADCLSRSTPANDMINNPDNDEHDEDNIPLHNEFRPSTISNNTNTSYNNAVQTRAQKSALNNTLPIPKSKSQATATSIESNNSTSQLGFDYLKIPQQQLVDPLIQKRIHEIQEHPNNYPSFVVENGVLYKLIEIHPSRTKKKIPWVPQSMIKDLLYSAHMHPTAAHYGSDRTYYKLKNTYYWPNMLKDVKQYVQQCLLCSKYNIPRHKPPGLLETPEPPNEIFDLIGIDFWGPTRETTNNGNQYIITCTDHLSKFVIAKAIPTASASEAAKFIVDDIIFKYGHVPKHILTDQGSHFHNNLIQAITKDIGINHIFSTAYHPQTNGITERFNATIKPQLCKLQDSNRNNWDEYLLPIIYSYNIGQHRTTKYSPYQIVYGRNPTLPFDKPQPMVQFIKSNDYYNQFRRYRSFIIQQVRNNIQKQQKLNKQRYDLHRQNIQYKIGQLILAKPAIRNNKMQEIFEGPYRVIDILGPVTYVIQLEHSDYIRQVHANIMKPIYDPQE</sequence>
<dbReference type="InterPro" id="IPR043128">
    <property type="entry name" value="Rev_trsase/Diguanyl_cyclase"/>
</dbReference>
<dbReference type="PANTHER" id="PTHR37984:SF5">
    <property type="entry name" value="PROTEIN NYNRIN-LIKE"/>
    <property type="match status" value="1"/>
</dbReference>
<dbReference type="SUPFAM" id="SSF53098">
    <property type="entry name" value="Ribonuclease H-like"/>
    <property type="match status" value="1"/>
</dbReference>
<dbReference type="Gene3D" id="3.10.20.370">
    <property type="match status" value="1"/>
</dbReference>
<evidence type="ECO:0000313" key="13">
    <source>
        <dbReference type="Proteomes" id="UP000663889"/>
    </source>
</evidence>
<dbReference type="GO" id="GO:0004190">
    <property type="term" value="F:aspartic-type endopeptidase activity"/>
    <property type="evidence" value="ECO:0007669"/>
    <property type="project" value="InterPro"/>
</dbReference>
<keyword evidence="6" id="KW-0255">Endonuclease</keyword>
<evidence type="ECO:0000256" key="1">
    <source>
        <dbReference type="ARBA" id="ARBA00012493"/>
    </source>
</evidence>
<evidence type="ECO:0000256" key="7">
    <source>
        <dbReference type="ARBA" id="ARBA00022801"/>
    </source>
</evidence>
<feature type="region of interest" description="Disordered" evidence="9">
    <location>
        <begin position="744"/>
        <end position="778"/>
    </location>
</feature>
<dbReference type="Proteomes" id="UP000663889">
    <property type="component" value="Unassembled WGS sequence"/>
</dbReference>
<evidence type="ECO:0000256" key="2">
    <source>
        <dbReference type="ARBA" id="ARBA00022670"/>
    </source>
</evidence>
<evidence type="ECO:0000256" key="8">
    <source>
        <dbReference type="ARBA" id="ARBA00022918"/>
    </source>
</evidence>
<dbReference type="AlphaFoldDB" id="A0A815KC23"/>
<dbReference type="FunFam" id="3.30.420.10:FF:000032">
    <property type="entry name" value="Retrovirus-related Pol polyprotein from transposon 297-like Protein"/>
    <property type="match status" value="1"/>
</dbReference>
<evidence type="ECO:0000313" key="12">
    <source>
        <dbReference type="EMBL" id="CAF1390889.1"/>
    </source>
</evidence>
<dbReference type="FunFam" id="3.30.70.270:FF:000020">
    <property type="entry name" value="Transposon Tf2-6 polyprotein-like Protein"/>
    <property type="match status" value="1"/>
</dbReference>
<feature type="region of interest" description="Disordered" evidence="9">
    <location>
        <begin position="1"/>
        <end position="20"/>
    </location>
</feature>
<dbReference type="GO" id="GO:0003964">
    <property type="term" value="F:RNA-directed DNA polymerase activity"/>
    <property type="evidence" value="ECO:0007669"/>
    <property type="project" value="UniProtKB-KW"/>
</dbReference>
<dbReference type="EC" id="2.7.7.49" evidence="1"/>
<keyword evidence="2" id="KW-0645">Protease</keyword>
<comment type="caution">
    <text evidence="12">The sequence shown here is derived from an EMBL/GenBank/DDBJ whole genome shotgun (WGS) entry which is preliminary data.</text>
</comment>
<dbReference type="GO" id="GO:0003676">
    <property type="term" value="F:nucleic acid binding"/>
    <property type="evidence" value="ECO:0007669"/>
    <property type="project" value="InterPro"/>
</dbReference>
<keyword evidence="7" id="KW-0378">Hydrolase</keyword>
<dbReference type="CDD" id="cd00303">
    <property type="entry name" value="retropepsin_like"/>
    <property type="match status" value="1"/>
</dbReference>
<dbReference type="FunFam" id="1.10.340.70:FF:000001">
    <property type="entry name" value="Retrovirus-related Pol polyprotein from transposon gypsy-like Protein"/>
    <property type="match status" value="1"/>
</dbReference>
<keyword evidence="5" id="KW-0540">Nuclease</keyword>
<feature type="compositionally biased region" description="Basic and acidic residues" evidence="9">
    <location>
        <begin position="1"/>
        <end position="14"/>
    </location>
</feature>
<feature type="domain" description="Integrase catalytic" evidence="11">
    <location>
        <begin position="948"/>
        <end position="1112"/>
    </location>
</feature>
<evidence type="ECO:0000259" key="10">
    <source>
        <dbReference type="PROSITE" id="PS50878"/>
    </source>
</evidence>
<evidence type="ECO:0000256" key="6">
    <source>
        <dbReference type="ARBA" id="ARBA00022759"/>
    </source>
</evidence>
<dbReference type="GO" id="GO:0015074">
    <property type="term" value="P:DNA integration"/>
    <property type="evidence" value="ECO:0007669"/>
    <property type="project" value="InterPro"/>
</dbReference>
<dbReference type="Gene3D" id="3.30.420.10">
    <property type="entry name" value="Ribonuclease H-like superfamily/Ribonuclease H"/>
    <property type="match status" value="1"/>
</dbReference>
<dbReference type="SUPFAM" id="SSF50630">
    <property type="entry name" value="Acid proteases"/>
    <property type="match status" value="1"/>
</dbReference>
<dbReference type="Gene3D" id="2.40.70.10">
    <property type="entry name" value="Acid Proteases"/>
    <property type="match status" value="1"/>
</dbReference>
<dbReference type="InterPro" id="IPR043502">
    <property type="entry name" value="DNA/RNA_pol_sf"/>
</dbReference>
<dbReference type="InterPro" id="IPR012337">
    <property type="entry name" value="RNaseH-like_sf"/>
</dbReference>
<dbReference type="SUPFAM" id="SSF56672">
    <property type="entry name" value="DNA/RNA polymerases"/>
    <property type="match status" value="1"/>
</dbReference>
<organism evidence="12 13">
    <name type="scientific">Rotaria sordida</name>
    <dbReference type="NCBI Taxonomy" id="392033"/>
    <lineage>
        <taxon>Eukaryota</taxon>
        <taxon>Metazoa</taxon>
        <taxon>Spiralia</taxon>
        <taxon>Gnathifera</taxon>
        <taxon>Rotifera</taxon>
        <taxon>Eurotatoria</taxon>
        <taxon>Bdelloidea</taxon>
        <taxon>Philodinida</taxon>
        <taxon>Philodinidae</taxon>
        <taxon>Rotaria</taxon>
    </lineage>
</organism>
<dbReference type="InterPro" id="IPR041588">
    <property type="entry name" value="Integrase_H2C2"/>
</dbReference>
<dbReference type="Gene3D" id="3.10.10.10">
    <property type="entry name" value="HIV Type 1 Reverse Transcriptase, subunit A, domain 1"/>
    <property type="match status" value="1"/>
</dbReference>
<dbReference type="CDD" id="cd09274">
    <property type="entry name" value="RNase_HI_RT_Ty3"/>
    <property type="match status" value="1"/>
</dbReference>
<evidence type="ECO:0000256" key="5">
    <source>
        <dbReference type="ARBA" id="ARBA00022722"/>
    </source>
</evidence>
<dbReference type="GO" id="GO:0006508">
    <property type="term" value="P:proteolysis"/>
    <property type="evidence" value="ECO:0007669"/>
    <property type="project" value="UniProtKB-KW"/>
</dbReference>
<dbReference type="InterPro" id="IPR000477">
    <property type="entry name" value="RT_dom"/>
</dbReference>
<dbReference type="FunFam" id="3.10.10.10:FF:000007">
    <property type="entry name" value="Retrovirus-related Pol polyprotein from transposon 17.6-like Protein"/>
    <property type="match status" value="1"/>
</dbReference>
<evidence type="ECO:0000256" key="3">
    <source>
        <dbReference type="ARBA" id="ARBA00022679"/>
    </source>
</evidence>
<dbReference type="Gene3D" id="1.10.340.70">
    <property type="match status" value="1"/>
</dbReference>
<reference evidence="12" key="1">
    <citation type="submission" date="2021-02" db="EMBL/GenBank/DDBJ databases">
        <authorList>
            <person name="Nowell W R."/>
        </authorList>
    </citation>
    <scope>NUCLEOTIDE SEQUENCE</scope>
</reference>
<dbReference type="FunFam" id="3.10.20.370:FF:000001">
    <property type="entry name" value="Retrovirus-related Pol polyprotein from transposon 17.6-like protein"/>
    <property type="match status" value="1"/>
</dbReference>
<dbReference type="EMBL" id="CAJNOU010003440">
    <property type="protein sequence ID" value="CAF1390889.1"/>
    <property type="molecule type" value="Genomic_DNA"/>
</dbReference>
<dbReference type="Pfam" id="PF17917">
    <property type="entry name" value="RT_RNaseH"/>
    <property type="match status" value="1"/>
</dbReference>
<dbReference type="InterPro" id="IPR050951">
    <property type="entry name" value="Retrovirus_Pol_polyprotein"/>
</dbReference>
<dbReference type="InterPro" id="IPR036397">
    <property type="entry name" value="RNaseH_sf"/>
</dbReference>
<evidence type="ECO:0000256" key="9">
    <source>
        <dbReference type="SAM" id="MobiDB-lite"/>
    </source>
</evidence>
<dbReference type="Pfam" id="PF00078">
    <property type="entry name" value="RVT_1"/>
    <property type="match status" value="1"/>
</dbReference>
<keyword evidence="3" id="KW-0808">Transferase</keyword>
<dbReference type="InterPro" id="IPR021109">
    <property type="entry name" value="Peptidase_aspartic_dom_sf"/>
</dbReference>
<dbReference type="CDD" id="cd01647">
    <property type="entry name" value="RT_LTR"/>
    <property type="match status" value="1"/>
</dbReference>
<dbReference type="Pfam" id="PF17921">
    <property type="entry name" value="Integrase_H2C2"/>
    <property type="match status" value="1"/>
</dbReference>
<dbReference type="PROSITE" id="PS50878">
    <property type="entry name" value="RT_POL"/>
    <property type="match status" value="1"/>
</dbReference>
<feature type="domain" description="Reverse transcriptase" evidence="10">
    <location>
        <begin position="349"/>
        <end position="528"/>
    </location>
</feature>
<gene>
    <name evidence="12" type="ORF">SEV965_LOCUS30923</name>
</gene>
<evidence type="ECO:0000256" key="4">
    <source>
        <dbReference type="ARBA" id="ARBA00022695"/>
    </source>
</evidence>
<accession>A0A815KC23</accession>
<dbReference type="PANTHER" id="PTHR37984">
    <property type="entry name" value="PROTEIN CBG26694"/>
    <property type="match status" value="1"/>
</dbReference>
<keyword evidence="4" id="KW-0548">Nucleotidyltransferase</keyword>
<evidence type="ECO:0000259" key="11">
    <source>
        <dbReference type="PROSITE" id="PS50994"/>
    </source>
</evidence>
<dbReference type="InterPro" id="IPR041373">
    <property type="entry name" value="RT_RNaseH"/>
</dbReference>
<proteinExistence type="predicted"/>
<dbReference type="GO" id="GO:0004519">
    <property type="term" value="F:endonuclease activity"/>
    <property type="evidence" value="ECO:0007669"/>
    <property type="project" value="UniProtKB-KW"/>
</dbReference>
<dbReference type="InterPro" id="IPR001969">
    <property type="entry name" value="Aspartic_peptidase_AS"/>
</dbReference>
<dbReference type="InterPro" id="IPR001584">
    <property type="entry name" value="Integrase_cat-core"/>
</dbReference>
<protein>
    <recommendedName>
        <fullName evidence="1">RNA-directed DNA polymerase</fullName>
        <ecNumber evidence="1">2.7.7.49</ecNumber>
    </recommendedName>
</protein>
<dbReference type="PROSITE" id="PS00141">
    <property type="entry name" value="ASP_PROTEASE"/>
    <property type="match status" value="1"/>
</dbReference>
<dbReference type="PROSITE" id="PS50994">
    <property type="entry name" value="INTEGRASE"/>
    <property type="match status" value="1"/>
</dbReference>
<dbReference type="Gene3D" id="3.30.70.270">
    <property type="match status" value="2"/>
</dbReference>
<name>A0A815KC23_9BILA</name>
<dbReference type="Pfam" id="PF00665">
    <property type="entry name" value="rve"/>
    <property type="match status" value="1"/>
</dbReference>